<protein>
    <submittedName>
        <fullName evidence="1">Uncharacterized protein</fullName>
    </submittedName>
</protein>
<name>A0A9P0JN25_ACAOB</name>
<accession>A0A9P0JN25</accession>
<organism evidence="1 2">
    <name type="scientific">Acanthoscelides obtectus</name>
    <name type="common">Bean weevil</name>
    <name type="synonym">Bruchus obtectus</name>
    <dbReference type="NCBI Taxonomy" id="200917"/>
    <lineage>
        <taxon>Eukaryota</taxon>
        <taxon>Metazoa</taxon>
        <taxon>Ecdysozoa</taxon>
        <taxon>Arthropoda</taxon>
        <taxon>Hexapoda</taxon>
        <taxon>Insecta</taxon>
        <taxon>Pterygota</taxon>
        <taxon>Neoptera</taxon>
        <taxon>Endopterygota</taxon>
        <taxon>Coleoptera</taxon>
        <taxon>Polyphaga</taxon>
        <taxon>Cucujiformia</taxon>
        <taxon>Chrysomeloidea</taxon>
        <taxon>Chrysomelidae</taxon>
        <taxon>Bruchinae</taxon>
        <taxon>Bruchini</taxon>
        <taxon>Acanthoscelides</taxon>
    </lineage>
</organism>
<keyword evidence="2" id="KW-1185">Reference proteome</keyword>
<evidence type="ECO:0000313" key="1">
    <source>
        <dbReference type="EMBL" id="CAH1954323.1"/>
    </source>
</evidence>
<proteinExistence type="predicted"/>
<dbReference type="Proteomes" id="UP001152888">
    <property type="component" value="Unassembled WGS sequence"/>
</dbReference>
<dbReference type="EMBL" id="CAKOFQ010006653">
    <property type="protein sequence ID" value="CAH1954323.1"/>
    <property type="molecule type" value="Genomic_DNA"/>
</dbReference>
<sequence>MDVPKESIWVDEVVERNTCFSNIYRRYLSASIEPVMFFLKHLTYFQQMTRDVNGFNIHYRMLFLVILFIYKSPRLSRLYKEIPTTPMSVGDICLFNISKEM</sequence>
<comment type="caution">
    <text evidence="1">The sequence shown here is derived from an EMBL/GenBank/DDBJ whole genome shotgun (WGS) entry which is preliminary data.</text>
</comment>
<dbReference type="AlphaFoldDB" id="A0A9P0JN25"/>
<evidence type="ECO:0000313" key="2">
    <source>
        <dbReference type="Proteomes" id="UP001152888"/>
    </source>
</evidence>
<reference evidence="1" key="1">
    <citation type="submission" date="2022-03" db="EMBL/GenBank/DDBJ databases">
        <authorList>
            <person name="Sayadi A."/>
        </authorList>
    </citation>
    <scope>NUCLEOTIDE SEQUENCE</scope>
</reference>
<gene>
    <name evidence="1" type="ORF">ACAOBT_LOCUS488</name>
</gene>